<evidence type="ECO:0000313" key="1">
    <source>
        <dbReference type="EMBL" id="MEF2255968.1"/>
    </source>
</evidence>
<dbReference type="EMBL" id="JAZHOV010000007">
    <property type="protein sequence ID" value="MEF2255968.1"/>
    <property type="molecule type" value="Genomic_DNA"/>
</dbReference>
<reference evidence="1 2" key="1">
    <citation type="submission" date="2024-01" db="EMBL/GenBank/DDBJ databases">
        <title>the genome sequence of strain Microbacterium schleiferi NBRC 15075.</title>
        <authorList>
            <person name="Ding Y."/>
            <person name="Zhang G."/>
        </authorList>
    </citation>
    <scope>NUCLEOTIDE SEQUENCE [LARGE SCALE GENOMIC DNA]</scope>
    <source>
        <strain evidence="1 2">NBRC 15075</strain>
    </source>
</reference>
<evidence type="ECO:0000313" key="2">
    <source>
        <dbReference type="Proteomes" id="UP001351900"/>
    </source>
</evidence>
<organism evidence="1 2">
    <name type="scientific">Microbacterium schleiferi</name>
    <dbReference type="NCBI Taxonomy" id="69362"/>
    <lineage>
        <taxon>Bacteria</taxon>
        <taxon>Bacillati</taxon>
        <taxon>Actinomycetota</taxon>
        <taxon>Actinomycetes</taxon>
        <taxon>Micrococcales</taxon>
        <taxon>Microbacteriaceae</taxon>
        <taxon>Microbacterium</taxon>
    </lineage>
</organism>
<protein>
    <recommendedName>
        <fullName evidence="3">FHA domain-containing protein</fullName>
    </recommendedName>
</protein>
<accession>A0ABU7VA18</accession>
<dbReference type="Proteomes" id="UP001351900">
    <property type="component" value="Unassembled WGS sequence"/>
</dbReference>
<proteinExistence type="predicted"/>
<keyword evidence="2" id="KW-1185">Reference proteome</keyword>
<dbReference type="RefSeq" id="WP_331792110.1">
    <property type="nucleotide sequence ID" value="NZ_BAAAUO010000012.1"/>
</dbReference>
<comment type="caution">
    <text evidence="1">The sequence shown here is derived from an EMBL/GenBank/DDBJ whole genome shotgun (WGS) entry which is preliminary data.</text>
</comment>
<sequence length="248" mass="26380">MDDDTTAPTLTIDFCGERHVCTPGSTFSVGRDADLCIDDNRYLHRRLLEFERVSGMWWMTNCGQSITVGVATADGTYQAMLGPAGRMPLVSSPLSVVFSAGPFTYELGVIPEGSSANPAPDAVLSAPTSTDTALSSTLGATTFTPSQRLLIIALCEPMLRDGMAGASRIPSSAEAAARLGWPITTFNRKLDNVCDKLDRDGVPGLRGGVGKLARNRKSRLVEHAIMSRLVTPTDVALLDAGQPREIAP</sequence>
<gene>
    <name evidence="1" type="ORF">V2V91_12615</name>
</gene>
<evidence type="ECO:0008006" key="3">
    <source>
        <dbReference type="Google" id="ProtNLM"/>
    </source>
</evidence>
<name>A0ABU7VA18_9MICO</name>